<dbReference type="EMBL" id="JBHSXQ010000001">
    <property type="protein sequence ID" value="MFC6904436.1"/>
    <property type="molecule type" value="Genomic_DNA"/>
</dbReference>
<keyword evidence="3 8" id="KW-0808">Transferase</keyword>
<dbReference type="GO" id="GO:0009229">
    <property type="term" value="P:thiamine diphosphate biosynthetic process"/>
    <property type="evidence" value="ECO:0007669"/>
    <property type="project" value="UniProtKB-UniRule"/>
</dbReference>
<evidence type="ECO:0000256" key="2">
    <source>
        <dbReference type="ARBA" id="ARBA00022555"/>
    </source>
</evidence>
<evidence type="ECO:0000256" key="4">
    <source>
        <dbReference type="ARBA" id="ARBA00022741"/>
    </source>
</evidence>
<dbReference type="Pfam" id="PF22025">
    <property type="entry name" value="ThiI_fer"/>
    <property type="match status" value="1"/>
</dbReference>
<keyword evidence="4 8" id="KW-0547">Nucleotide-binding</keyword>
<dbReference type="EC" id="2.8.1.4" evidence="8"/>
<comment type="pathway">
    <text evidence="8">Cofactor biosynthesis; thiamine diphosphate biosynthesis.</text>
</comment>
<keyword evidence="2 8" id="KW-0820">tRNA-binding</keyword>
<keyword evidence="11" id="KW-1185">Reference proteome</keyword>
<dbReference type="InterPro" id="IPR049962">
    <property type="entry name" value="THUMP_ThiI"/>
</dbReference>
<keyword evidence="7 8" id="KW-0784">Thiamine biosynthesis</keyword>
<dbReference type="RefSeq" id="WP_340602941.1">
    <property type="nucleotide sequence ID" value="NZ_JBBMXV010000001.1"/>
</dbReference>
<dbReference type="Pfam" id="PF02926">
    <property type="entry name" value="THUMP"/>
    <property type="match status" value="1"/>
</dbReference>
<keyword evidence="5 8" id="KW-0067">ATP-binding</keyword>
<comment type="function">
    <text evidence="8">Catalyzes the ATP-dependent transfer of a sulfur to tRNA to produce 4-thiouridine in position 8 of tRNAs, which functions as a near-UV photosensor. Also catalyzes the transfer of sulfur to the sulfur carrier protein ThiS, forming ThiS-thiocarboxylate. This is a step in the synthesis of thiazole, in the thiamine biosynthesis pathway. The sulfur is donated as persulfide by IscS.</text>
</comment>
<dbReference type="InterPro" id="IPR020536">
    <property type="entry name" value="ThiI_AANH"/>
</dbReference>
<protein>
    <recommendedName>
        <fullName evidence="8">Probable tRNA sulfurtransferase</fullName>
        <ecNumber evidence="8">2.8.1.4</ecNumber>
    </recommendedName>
    <alternativeName>
        <fullName evidence="8">Sulfur carrier protein ThiS sulfurtransferase</fullName>
    </alternativeName>
    <alternativeName>
        <fullName evidence="8">Thiamine biosynthesis protein ThiI</fullName>
    </alternativeName>
    <alternativeName>
        <fullName evidence="8">tRNA 4-thiouridine synthase</fullName>
    </alternativeName>
</protein>
<dbReference type="GO" id="GO:0005737">
    <property type="term" value="C:cytoplasm"/>
    <property type="evidence" value="ECO:0007669"/>
    <property type="project" value="UniProtKB-SubCell"/>
</dbReference>
<dbReference type="CDD" id="cd11716">
    <property type="entry name" value="THUMP_ThiI"/>
    <property type="match status" value="1"/>
</dbReference>
<accession>A0ABD5V0D8</accession>
<dbReference type="InterPro" id="IPR014729">
    <property type="entry name" value="Rossmann-like_a/b/a_fold"/>
</dbReference>
<keyword evidence="6 8" id="KW-0694">RNA-binding</keyword>
<evidence type="ECO:0000256" key="6">
    <source>
        <dbReference type="ARBA" id="ARBA00022884"/>
    </source>
</evidence>
<dbReference type="Gene3D" id="3.40.50.620">
    <property type="entry name" value="HUPs"/>
    <property type="match status" value="1"/>
</dbReference>
<evidence type="ECO:0000259" key="9">
    <source>
        <dbReference type="PROSITE" id="PS51165"/>
    </source>
</evidence>
<evidence type="ECO:0000256" key="1">
    <source>
        <dbReference type="ARBA" id="ARBA00022490"/>
    </source>
</evidence>
<gene>
    <name evidence="8" type="primary">thiI</name>
    <name evidence="10" type="ORF">ACFQGH_04410</name>
</gene>
<dbReference type="PROSITE" id="PS51165">
    <property type="entry name" value="THUMP"/>
    <property type="match status" value="1"/>
</dbReference>
<feature type="binding site" evidence="8">
    <location>
        <position position="303"/>
    </location>
    <ligand>
        <name>ATP</name>
        <dbReference type="ChEBI" id="CHEBI:30616"/>
    </ligand>
</feature>
<dbReference type="InterPro" id="IPR050102">
    <property type="entry name" value="tRNA_sulfurtransferase_ThiI"/>
</dbReference>
<evidence type="ECO:0000256" key="5">
    <source>
        <dbReference type="ARBA" id="ARBA00022840"/>
    </source>
</evidence>
<dbReference type="GO" id="GO:0000049">
    <property type="term" value="F:tRNA binding"/>
    <property type="evidence" value="ECO:0007669"/>
    <property type="project" value="UniProtKB-UniRule"/>
</dbReference>
<dbReference type="SMART" id="SM00981">
    <property type="entry name" value="THUMP"/>
    <property type="match status" value="1"/>
</dbReference>
<feature type="binding site" evidence="8">
    <location>
        <position position="294"/>
    </location>
    <ligand>
        <name>ATP</name>
        <dbReference type="ChEBI" id="CHEBI:30616"/>
    </ligand>
</feature>
<dbReference type="Pfam" id="PF02568">
    <property type="entry name" value="ThiI"/>
    <property type="match status" value="1"/>
</dbReference>
<dbReference type="InterPro" id="IPR054173">
    <property type="entry name" value="ThiI_fer"/>
</dbReference>
<dbReference type="AlphaFoldDB" id="A0ABD5V0D8"/>
<reference evidence="10 11" key="1">
    <citation type="journal article" date="2019" name="Int. J. Syst. Evol. Microbiol.">
        <title>The Global Catalogue of Microorganisms (GCM) 10K type strain sequencing project: providing services to taxonomists for standard genome sequencing and annotation.</title>
        <authorList>
            <consortium name="The Broad Institute Genomics Platform"/>
            <consortium name="The Broad Institute Genome Sequencing Center for Infectious Disease"/>
            <person name="Wu L."/>
            <person name="Ma J."/>
        </authorList>
    </citation>
    <scope>NUCLEOTIDE SEQUENCE [LARGE SCALE GENOMIC DNA]</scope>
    <source>
        <strain evidence="10 11">CGMCC 1.3240</strain>
    </source>
</reference>
<feature type="domain" description="THUMP" evidence="9">
    <location>
        <begin position="65"/>
        <end position="171"/>
    </location>
</feature>
<keyword evidence="1 8" id="KW-0963">Cytoplasm</keyword>
<dbReference type="SUPFAM" id="SSF143437">
    <property type="entry name" value="THUMP domain-like"/>
    <property type="match status" value="1"/>
</dbReference>
<feature type="binding site" evidence="8">
    <location>
        <begin position="189"/>
        <end position="190"/>
    </location>
    <ligand>
        <name>ATP</name>
        <dbReference type="ChEBI" id="CHEBI:30616"/>
    </ligand>
</feature>
<dbReference type="GO" id="GO:0140741">
    <property type="term" value="F:tRNA-uracil-4 sulfurtransferase activity"/>
    <property type="evidence" value="ECO:0007669"/>
    <property type="project" value="UniProtKB-EC"/>
</dbReference>
<dbReference type="PANTHER" id="PTHR43209">
    <property type="entry name" value="TRNA SULFURTRANSFERASE"/>
    <property type="match status" value="1"/>
</dbReference>
<dbReference type="Proteomes" id="UP001596312">
    <property type="component" value="Unassembled WGS sequence"/>
</dbReference>
<evidence type="ECO:0000313" key="11">
    <source>
        <dbReference type="Proteomes" id="UP001596312"/>
    </source>
</evidence>
<dbReference type="GO" id="GO:0034227">
    <property type="term" value="P:tRNA thio-modification"/>
    <property type="evidence" value="ECO:0007669"/>
    <property type="project" value="UniProtKB-UniRule"/>
</dbReference>
<comment type="catalytic activity">
    <reaction evidence="8">
        <text>[ThiI sulfur-carrier protein]-S-sulfanyl-L-cysteine + a uridine in tRNA + 2 reduced [2Fe-2S]-[ferredoxin] + ATP + H(+) = [ThiI sulfur-carrier protein]-L-cysteine + a 4-thiouridine in tRNA + 2 oxidized [2Fe-2S]-[ferredoxin] + AMP + diphosphate</text>
        <dbReference type="Rhea" id="RHEA:24176"/>
        <dbReference type="Rhea" id="RHEA-COMP:10000"/>
        <dbReference type="Rhea" id="RHEA-COMP:10001"/>
        <dbReference type="Rhea" id="RHEA-COMP:13337"/>
        <dbReference type="Rhea" id="RHEA-COMP:13338"/>
        <dbReference type="Rhea" id="RHEA-COMP:13339"/>
        <dbReference type="Rhea" id="RHEA-COMP:13340"/>
        <dbReference type="ChEBI" id="CHEBI:15378"/>
        <dbReference type="ChEBI" id="CHEBI:29950"/>
        <dbReference type="ChEBI" id="CHEBI:30616"/>
        <dbReference type="ChEBI" id="CHEBI:33019"/>
        <dbReference type="ChEBI" id="CHEBI:33737"/>
        <dbReference type="ChEBI" id="CHEBI:33738"/>
        <dbReference type="ChEBI" id="CHEBI:61963"/>
        <dbReference type="ChEBI" id="CHEBI:65315"/>
        <dbReference type="ChEBI" id="CHEBI:136798"/>
        <dbReference type="ChEBI" id="CHEBI:456215"/>
        <dbReference type="EC" id="2.8.1.4"/>
    </reaction>
</comment>
<dbReference type="PANTHER" id="PTHR43209:SF1">
    <property type="entry name" value="TRNA SULFURTRANSFERASE"/>
    <property type="match status" value="1"/>
</dbReference>
<comment type="similarity">
    <text evidence="8">Belongs to the ThiI family.</text>
</comment>
<organism evidence="10 11">
    <name type="scientific">Halalkalicoccus tibetensis</name>
    <dbReference type="NCBI Taxonomy" id="175632"/>
    <lineage>
        <taxon>Archaea</taxon>
        <taxon>Methanobacteriati</taxon>
        <taxon>Methanobacteriota</taxon>
        <taxon>Stenosarchaea group</taxon>
        <taxon>Halobacteria</taxon>
        <taxon>Halobacteriales</taxon>
        <taxon>Halococcaceae</taxon>
        <taxon>Halalkalicoccus</taxon>
    </lineage>
</organism>
<sequence>MTPPEADTVLVRYGDIGVKSTKVQRDMERTLEANLRAMLDIRNVTCELDWRWSRPRIRTDADAATAATDAACDTFGIVSASPAISTEPTMESIREALSETAAGSEVEGPFAVDARRAGERDDHPFTSKDIEREGGRAVWDALDDPEVDLEDPARTFHVECRPEEAFVFVEKRAGPGGLPLGSQRPLVALLSGGIDSPVAAWEVMKRGSPVIPLYFDFEAYGGVDHVARAIESARTLAGYAPNHARDLRIAPAGAAADRLVSDVGPTRMLSLRRFMLRVAERVAEETRAAGIVTGEAIGQKSSQTSANLAVTDCVTDLPVHRPLLAWDKQEIIARARELDTYEDATIEAGCNRIAPDYPETNASLEAVEGNEPDLGTLVAEAVAGIERVEP</sequence>
<dbReference type="InterPro" id="IPR004114">
    <property type="entry name" value="THUMP_dom"/>
</dbReference>
<feature type="binding site" evidence="8">
    <location>
        <position position="272"/>
    </location>
    <ligand>
        <name>ATP</name>
        <dbReference type="ChEBI" id="CHEBI:30616"/>
    </ligand>
</feature>
<dbReference type="Gene3D" id="3.30.2130.30">
    <property type="match status" value="1"/>
</dbReference>
<feature type="binding site" evidence="8">
    <location>
        <begin position="214"/>
        <end position="215"/>
    </location>
    <ligand>
        <name>ATP</name>
        <dbReference type="ChEBI" id="CHEBI:30616"/>
    </ligand>
</feature>
<evidence type="ECO:0000256" key="8">
    <source>
        <dbReference type="HAMAP-Rule" id="MF_00021"/>
    </source>
</evidence>
<dbReference type="GO" id="GO:0009228">
    <property type="term" value="P:thiamine biosynthetic process"/>
    <property type="evidence" value="ECO:0007669"/>
    <property type="project" value="UniProtKB-KW"/>
</dbReference>
<proteinExistence type="inferred from homology"/>
<dbReference type="GO" id="GO:0005524">
    <property type="term" value="F:ATP binding"/>
    <property type="evidence" value="ECO:0007669"/>
    <property type="project" value="UniProtKB-UniRule"/>
</dbReference>
<comment type="subcellular location">
    <subcellularLocation>
        <location evidence="8">Cytoplasm</location>
    </subcellularLocation>
</comment>
<dbReference type="SUPFAM" id="SSF52402">
    <property type="entry name" value="Adenine nucleotide alpha hydrolases-like"/>
    <property type="match status" value="1"/>
</dbReference>
<evidence type="ECO:0000256" key="7">
    <source>
        <dbReference type="ARBA" id="ARBA00022977"/>
    </source>
</evidence>
<evidence type="ECO:0000256" key="3">
    <source>
        <dbReference type="ARBA" id="ARBA00022679"/>
    </source>
</evidence>
<evidence type="ECO:0000313" key="10">
    <source>
        <dbReference type="EMBL" id="MFC6904436.1"/>
    </source>
</evidence>
<dbReference type="HAMAP" id="MF_00021">
    <property type="entry name" value="ThiI"/>
    <property type="match status" value="1"/>
</dbReference>
<name>A0ABD5V0D8_9EURY</name>
<comment type="catalytic activity">
    <reaction evidence="8">
        <text>[ThiS sulfur-carrier protein]-C-terminal Gly-Gly-AMP + S-sulfanyl-L-cysteinyl-[cysteine desulfurase] + AH2 = [ThiS sulfur-carrier protein]-C-terminal-Gly-aminoethanethioate + L-cysteinyl-[cysteine desulfurase] + A + AMP + 2 H(+)</text>
        <dbReference type="Rhea" id="RHEA:43340"/>
        <dbReference type="Rhea" id="RHEA-COMP:12157"/>
        <dbReference type="Rhea" id="RHEA-COMP:12158"/>
        <dbReference type="Rhea" id="RHEA-COMP:12910"/>
        <dbReference type="Rhea" id="RHEA-COMP:19908"/>
        <dbReference type="ChEBI" id="CHEBI:13193"/>
        <dbReference type="ChEBI" id="CHEBI:15378"/>
        <dbReference type="ChEBI" id="CHEBI:17499"/>
        <dbReference type="ChEBI" id="CHEBI:29950"/>
        <dbReference type="ChEBI" id="CHEBI:61963"/>
        <dbReference type="ChEBI" id="CHEBI:90618"/>
        <dbReference type="ChEBI" id="CHEBI:232372"/>
        <dbReference type="ChEBI" id="CHEBI:456215"/>
    </reaction>
</comment>
<dbReference type="InterPro" id="IPR003720">
    <property type="entry name" value="tRNA_STrfase"/>
</dbReference>
<comment type="caution">
    <text evidence="10">The sequence shown here is derived from an EMBL/GenBank/DDBJ whole genome shotgun (WGS) entry which is preliminary data.</text>
</comment>